<dbReference type="PATRIC" id="fig|544718.43.peg.1615"/>
<evidence type="ECO:0000256" key="2">
    <source>
        <dbReference type="ARBA" id="ARBA00005267"/>
    </source>
</evidence>
<dbReference type="NCBIfam" id="NF006738">
    <property type="entry name" value="PRK09267.1-4"/>
    <property type="match status" value="1"/>
</dbReference>
<keyword evidence="6 7" id="KW-0249">Electron transport</keyword>
<protein>
    <recommendedName>
        <fullName evidence="7">Flavodoxin</fullName>
    </recommendedName>
</protein>
<dbReference type="AlphaFoldDB" id="A0A1C0B5B8"/>
<dbReference type="SUPFAM" id="SSF52218">
    <property type="entry name" value="Flavoproteins"/>
    <property type="match status" value="1"/>
</dbReference>
<evidence type="ECO:0000256" key="3">
    <source>
        <dbReference type="ARBA" id="ARBA00022448"/>
    </source>
</evidence>
<dbReference type="InterPro" id="IPR008254">
    <property type="entry name" value="Flavodoxin/NO_synth"/>
</dbReference>
<accession>A0A1C0B5B8</accession>
<gene>
    <name evidence="9" type="primary">fldA</name>
    <name evidence="9" type="ORF">AAX29_01776</name>
</gene>
<dbReference type="PANTHER" id="PTHR42809:SF1">
    <property type="entry name" value="FLAVODOXIN 1"/>
    <property type="match status" value="1"/>
</dbReference>
<dbReference type="Gene3D" id="3.40.50.360">
    <property type="match status" value="1"/>
</dbReference>
<evidence type="ECO:0000256" key="4">
    <source>
        <dbReference type="ARBA" id="ARBA00022630"/>
    </source>
</evidence>
<evidence type="ECO:0000256" key="5">
    <source>
        <dbReference type="ARBA" id="ARBA00022643"/>
    </source>
</evidence>
<dbReference type="Pfam" id="PF00258">
    <property type="entry name" value="Flavodoxin_1"/>
    <property type="match status" value="1"/>
</dbReference>
<keyword evidence="4 7" id="KW-0285">Flavoprotein</keyword>
<dbReference type="EMBL" id="LCUJ01000008">
    <property type="protein sequence ID" value="OCL97920.1"/>
    <property type="molecule type" value="Genomic_DNA"/>
</dbReference>
<dbReference type="NCBIfam" id="NF006739">
    <property type="entry name" value="PRK09267.1-5"/>
    <property type="match status" value="1"/>
</dbReference>
<dbReference type="Proteomes" id="UP000093281">
    <property type="component" value="Unassembled WGS sequence"/>
</dbReference>
<feature type="domain" description="Flavodoxin-like" evidence="8">
    <location>
        <begin position="3"/>
        <end position="161"/>
    </location>
</feature>
<evidence type="ECO:0000313" key="10">
    <source>
        <dbReference type="Proteomes" id="UP000093281"/>
    </source>
</evidence>
<reference evidence="10" key="1">
    <citation type="submission" date="2015-05" db="EMBL/GenBank/DDBJ databases">
        <authorList>
            <person name="Rovetto F."/>
            <person name="Cocolin L."/>
            <person name="Illeghems K."/>
            <person name="Van Nieuwerburgh F."/>
            <person name="Houf K."/>
        </authorList>
    </citation>
    <scope>NUCLEOTIDE SEQUENCE [LARGE SCALE GENOMIC DNA]</scope>
    <source>
        <strain evidence="10">DU22</strain>
    </source>
</reference>
<comment type="caution">
    <text evidence="9">The sequence shown here is derived from an EMBL/GenBank/DDBJ whole genome shotgun (WGS) entry which is preliminary data.</text>
</comment>
<evidence type="ECO:0000313" key="9">
    <source>
        <dbReference type="EMBL" id="OCL97920.1"/>
    </source>
</evidence>
<dbReference type="RefSeq" id="WP_066184704.1">
    <property type="nucleotide sequence ID" value="NZ_LCUJ01000008.1"/>
</dbReference>
<name>A0A1C0B5B8_9BACT</name>
<comment type="similarity">
    <text evidence="2 7">Belongs to the flavodoxin family.</text>
</comment>
<keyword evidence="3 7" id="KW-0813">Transport</keyword>
<evidence type="ECO:0000256" key="6">
    <source>
        <dbReference type="ARBA" id="ARBA00022982"/>
    </source>
</evidence>
<dbReference type="PIRSF" id="PIRSF038996">
    <property type="entry name" value="FldA"/>
    <property type="match status" value="1"/>
</dbReference>
<evidence type="ECO:0000256" key="7">
    <source>
        <dbReference type="PIRNR" id="PIRNR038996"/>
    </source>
</evidence>
<sequence>MATAIFYGSNSGNCEDIAKNISNKLGKIDTFNLAKTKVEKMNEYDKLILGASTWGNGELNDDWEDVWKDFSKLDFSQKTIAIFGLGDQESYGDEFADAIGIIYEQLKESNANIIGFTSIKGYYHDYSRAQVENDFVGLVIDEDNQSELTEDRVNQWIELIKSEIL</sequence>
<dbReference type="GO" id="GO:0009055">
    <property type="term" value="F:electron transfer activity"/>
    <property type="evidence" value="ECO:0007669"/>
    <property type="project" value="UniProtKB-UniRule"/>
</dbReference>
<dbReference type="InterPro" id="IPR050619">
    <property type="entry name" value="Flavodoxin"/>
</dbReference>
<dbReference type="InterPro" id="IPR029039">
    <property type="entry name" value="Flavoprotein-like_sf"/>
</dbReference>
<dbReference type="OrthoDB" id="359268at2"/>
<dbReference type="NCBIfam" id="TIGR01752">
    <property type="entry name" value="flav_long"/>
    <property type="match status" value="1"/>
</dbReference>
<comment type="cofactor">
    <cofactor evidence="1 7">
        <name>FMN</name>
        <dbReference type="ChEBI" id="CHEBI:58210"/>
    </cofactor>
</comment>
<dbReference type="STRING" id="544718.AAX25_01650"/>
<proteinExistence type="inferred from homology"/>
<dbReference type="GO" id="GO:0010181">
    <property type="term" value="F:FMN binding"/>
    <property type="evidence" value="ECO:0007669"/>
    <property type="project" value="UniProtKB-UniRule"/>
</dbReference>
<keyword evidence="5 7" id="KW-0288">FMN</keyword>
<dbReference type="InterPro" id="IPR001094">
    <property type="entry name" value="Flavdoxin-like"/>
</dbReference>
<comment type="function">
    <text evidence="7">Low-potential electron donor to a number of redox enzymes.</text>
</comment>
<dbReference type="PROSITE" id="PS50902">
    <property type="entry name" value="FLAVODOXIN_LIKE"/>
    <property type="match status" value="1"/>
</dbReference>
<dbReference type="PANTHER" id="PTHR42809">
    <property type="entry name" value="FLAVODOXIN 2"/>
    <property type="match status" value="1"/>
</dbReference>
<dbReference type="InterPro" id="IPR010086">
    <property type="entry name" value="Flavodoxin_lc"/>
</dbReference>
<evidence type="ECO:0000256" key="1">
    <source>
        <dbReference type="ARBA" id="ARBA00001917"/>
    </source>
</evidence>
<organism evidence="9 10">
    <name type="scientific">Aliarcobacter thereius</name>
    <dbReference type="NCBI Taxonomy" id="544718"/>
    <lineage>
        <taxon>Bacteria</taxon>
        <taxon>Pseudomonadati</taxon>
        <taxon>Campylobacterota</taxon>
        <taxon>Epsilonproteobacteria</taxon>
        <taxon>Campylobacterales</taxon>
        <taxon>Arcobacteraceae</taxon>
        <taxon>Aliarcobacter</taxon>
    </lineage>
</organism>
<dbReference type="PRINTS" id="PR00369">
    <property type="entry name" value="FLAVODOXIN"/>
</dbReference>
<evidence type="ECO:0000259" key="8">
    <source>
        <dbReference type="PROSITE" id="PS50902"/>
    </source>
</evidence>